<sequence length="169" mass="19712">MAKFISNIPRYVVSYKYGRIEVFRYAMTETVDNRPGYDMGCIYRHLYHIFNARAAATGCGYREVDNWTHELIETEKEFDRLSIVKPGQTLTSWAINVSYPVVQGCNIIKNTKDSFIKQLYNQKSYSEHKKHQLRLGANNAIQDADKLSQALLKYMDSNISFIEEYEKKC</sequence>
<reference evidence="1 2" key="1">
    <citation type="submission" date="2016-04" db="EMBL/GenBank/DDBJ databases">
        <title>Genome analyses suggest a sexual origin of heterokaryosis in a supposedly ancient asexual fungus.</title>
        <authorList>
            <person name="Ropars J."/>
            <person name="Sedzielewska K."/>
            <person name="Noel J."/>
            <person name="Charron P."/>
            <person name="Farinelli L."/>
            <person name="Marton T."/>
            <person name="Kruger M."/>
            <person name="Pelin A."/>
            <person name="Brachmann A."/>
            <person name="Corradi N."/>
        </authorList>
    </citation>
    <scope>NUCLEOTIDE SEQUENCE [LARGE SCALE GENOMIC DNA]</scope>
    <source>
        <strain evidence="1 2">C2</strain>
    </source>
</reference>
<reference evidence="1 2" key="2">
    <citation type="submission" date="2017-10" db="EMBL/GenBank/DDBJ databases">
        <title>Extensive intraspecific genome diversity in a model arbuscular mycorrhizal fungus.</title>
        <authorList>
            <person name="Chen E.C.H."/>
            <person name="Morin E."/>
            <person name="Baudet D."/>
            <person name="Noel J."/>
            <person name="Ndikumana S."/>
            <person name="Charron P."/>
            <person name="St-Onge C."/>
            <person name="Giorgi J."/>
            <person name="Grigoriev I.V."/>
            <person name="Roux C."/>
            <person name="Martin F.M."/>
            <person name="Corradi N."/>
        </authorList>
    </citation>
    <scope>NUCLEOTIDE SEQUENCE [LARGE SCALE GENOMIC DNA]</scope>
    <source>
        <strain evidence="1 2">C2</strain>
    </source>
</reference>
<protein>
    <submittedName>
        <fullName evidence="1">Uncharacterized protein</fullName>
    </submittedName>
</protein>
<comment type="caution">
    <text evidence="1">The sequence shown here is derived from an EMBL/GenBank/DDBJ whole genome shotgun (WGS) entry which is preliminary data.</text>
</comment>
<dbReference type="VEuPathDB" id="FungiDB:RhiirFUN_008765"/>
<dbReference type="EMBL" id="LLXL01001679">
    <property type="protein sequence ID" value="PKK63321.1"/>
    <property type="molecule type" value="Genomic_DNA"/>
</dbReference>
<dbReference type="Proteomes" id="UP000233469">
    <property type="component" value="Unassembled WGS sequence"/>
</dbReference>
<proteinExistence type="predicted"/>
<evidence type="ECO:0000313" key="1">
    <source>
        <dbReference type="EMBL" id="PKK63321.1"/>
    </source>
</evidence>
<dbReference type="AlphaFoldDB" id="A0A2N1MNW4"/>
<gene>
    <name evidence="1" type="ORF">RhiirC2_855091</name>
</gene>
<dbReference type="VEuPathDB" id="FungiDB:FUN_024057"/>
<accession>A0A2N1MNW4</accession>
<evidence type="ECO:0000313" key="2">
    <source>
        <dbReference type="Proteomes" id="UP000233469"/>
    </source>
</evidence>
<name>A0A2N1MNW4_9GLOM</name>
<organism evidence="1 2">
    <name type="scientific">Rhizophagus irregularis</name>
    <dbReference type="NCBI Taxonomy" id="588596"/>
    <lineage>
        <taxon>Eukaryota</taxon>
        <taxon>Fungi</taxon>
        <taxon>Fungi incertae sedis</taxon>
        <taxon>Mucoromycota</taxon>
        <taxon>Glomeromycotina</taxon>
        <taxon>Glomeromycetes</taxon>
        <taxon>Glomerales</taxon>
        <taxon>Glomeraceae</taxon>
        <taxon>Rhizophagus</taxon>
    </lineage>
</organism>